<gene>
    <name evidence="2" type="ORF">DAEQUDRAFT_481019</name>
</gene>
<dbReference type="AlphaFoldDB" id="A0A165MTQ7"/>
<dbReference type="Proteomes" id="UP000076727">
    <property type="component" value="Unassembled WGS sequence"/>
</dbReference>
<feature type="region of interest" description="Disordered" evidence="1">
    <location>
        <begin position="217"/>
        <end position="271"/>
    </location>
</feature>
<evidence type="ECO:0000256" key="1">
    <source>
        <dbReference type="SAM" id="MobiDB-lite"/>
    </source>
</evidence>
<feature type="region of interest" description="Disordered" evidence="1">
    <location>
        <begin position="1"/>
        <end position="26"/>
    </location>
</feature>
<feature type="compositionally biased region" description="Low complexity" evidence="1">
    <location>
        <begin position="254"/>
        <end position="271"/>
    </location>
</feature>
<feature type="compositionally biased region" description="Low complexity" evidence="1">
    <location>
        <begin position="221"/>
        <end position="233"/>
    </location>
</feature>
<protein>
    <submittedName>
        <fullName evidence="2">Uncharacterized protein</fullName>
    </submittedName>
</protein>
<reference evidence="2 3" key="1">
    <citation type="journal article" date="2016" name="Mol. Biol. Evol.">
        <title>Comparative Genomics of Early-Diverging Mushroom-Forming Fungi Provides Insights into the Origins of Lignocellulose Decay Capabilities.</title>
        <authorList>
            <person name="Nagy L.G."/>
            <person name="Riley R."/>
            <person name="Tritt A."/>
            <person name="Adam C."/>
            <person name="Daum C."/>
            <person name="Floudas D."/>
            <person name="Sun H."/>
            <person name="Yadav J.S."/>
            <person name="Pangilinan J."/>
            <person name="Larsson K.H."/>
            <person name="Matsuura K."/>
            <person name="Barry K."/>
            <person name="Labutti K."/>
            <person name="Kuo R."/>
            <person name="Ohm R.A."/>
            <person name="Bhattacharya S.S."/>
            <person name="Shirouzu T."/>
            <person name="Yoshinaga Y."/>
            <person name="Martin F.M."/>
            <person name="Grigoriev I.V."/>
            <person name="Hibbett D.S."/>
        </authorList>
    </citation>
    <scope>NUCLEOTIDE SEQUENCE [LARGE SCALE GENOMIC DNA]</scope>
    <source>
        <strain evidence="2 3">L-15889</strain>
    </source>
</reference>
<evidence type="ECO:0000313" key="2">
    <source>
        <dbReference type="EMBL" id="KZT66107.1"/>
    </source>
</evidence>
<feature type="region of interest" description="Disordered" evidence="1">
    <location>
        <begin position="137"/>
        <end position="191"/>
    </location>
</feature>
<accession>A0A165MTQ7</accession>
<feature type="compositionally biased region" description="Basic and acidic residues" evidence="1">
    <location>
        <begin position="157"/>
        <end position="183"/>
    </location>
</feature>
<keyword evidence="3" id="KW-1185">Reference proteome</keyword>
<organism evidence="2 3">
    <name type="scientific">Daedalea quercina L-15889</name>
    <dbReference type="NCBI Taxonomy" id="1314783"/>
    <lineage>
        <taxon>Eukaryota</taxon>
        <taxon>Fungi</taxon>
        <taxon>Dikarya</taxon>
        <taxon>Basidiomycota</taxon>
        <taxon>Agaricomycotina</taxon>
        <taxon>Agaricomycetes</taxon>
        <taxon>Polyporales</taxon>
        <taxon>Fomitopsis</taxon>
    </lineage>
</organism>
<proteinExistence type="predicted"/>
<sequence>MGGSPAHLPRLRFPREMQPRSRQLAASPVRFPRSSLRYAYLRIRCRVAARCLRWPVPYIHTVRPHRDATREQARPIARRASSEHAMQAIASRLARRKRPSSRFHFAQMNLARARPPPPRPPSSSVRATLQCRARAPIGAPFRSTDKAQKPTCLSPTRGREGDAQYVADGRRLRSKLDARRDSSPPEPCTWLADHVPVDTPCQPRALNSILIASSEPSRYRPPAANSPALLSPAGSHGNLVLQRPGSSPQFMSDGGDAAVPTPAVGAPAHSR</sequence>
<name>A0A165MTQ7_9APHY</name>
<evidence type="ECO:0000313" key="3">
    <source>
        <dbReference type="Proteomes" id="UP000076727"/>
    </source>
</evidence>
<dbReference type="EMBL" id="KV429094">
    <property type="protein sequence ID" value="KZT66107.1"/>
    <property type="molecule type" value="Genomic_DNA"/>
</dbReference>